<evidence type="ECO:0000259" key="7">
    <source>
        <dbReference type="Pfam" id="PF00482"/>
    </source>
</evidence>
<dbReference type="PANTHER" id="PTHR35007:SF3">
    <property type="entry name" value="POSSIBLE CONSERVED ALANINE RICH MEMBRANE PROTEIN"/>
    <property type="match status" value="1"/>
</dbReference>
<feature type="transmembrane region" description="Helical" evidence="6">
    <location>
        <begin position="174"/>
        <end position="203"/>
    </location>
</feature>
<keyword evidence="5 6" id="KW-0472">Membrane</keyword>
<dbReference type="EMBL" id="JBHSWJ010000002">
    <property type="protein sequence ID" value="MFC6712637.1"/>
    <property type="molecule type" value="Genomic_DNA"/>
</dbReference>
<keyword evidence="2" id="KW-1003">Cell membrane</keyword>
<evidence type="ECO:0000256" key="1">
    <source>
        <dbReference type="ARBA" id="ARBA00004651"/>
    </source>
</evidence>
<dbReference type="RefSeq" id="WP_377825308.1">
    <property type="nucleotide sequence ID" value="NZ_JBHSWJ010000002.1"/>
</dbReference>
<evidence type="ECO:0000313" key="9">
    <source>
        <dbReference type="Proteomes" id="UP001596356"/>
    </source>
</evidence>
<dbReference type="Proteomes" id="UP001596356">
    <property type="component" value="Unassembled WGS sequence"/>
</dbReference>
<keyword evidence="3 6" id="KW-0812">Transmembrane</keyword>
<gene>
    <name evidence="8" type="ORF">ACFQBT_01725</name>
</gene>
<evidence type="ECO:0000313" key="8">
    <source>
        <dbReference type="EMBL" id="MFC6712637.1"/>
    </source>
</evidence>
<comment type="subcellular location">
    <subcellularLocation>
        <location evidence="1">Cell membrane</location>
        <topology evidence="1">Multi-pass membrane protein</topology>
    </subcellularLocation>
</comment>
<evidence type="ECO:0000256" key="2">
    <source>
        <dbReference type="ARBA" id="ARBA00022475"/>
    </source>
</evidence>
<dbReference type="PANTHER" id="PTHR35007">
    <property type="entry name" value="INTEGRAL MEMBRANE PROTEIN-RELATED"/>
    <property type="match status" value="1"/>
</dbReference>
<sequence length="210" mass="21573">MALSVALPLLMAVLCWPPRRPAPAGQHGIGGLWSDADVDFDTVAGTDTARSAAGTGHETRSVAALETTLSVATAIDLLALALTSGAPLTNSLTAVAEHSGPVVAVQLRQVTAALQWGVDETKAWRGLPSVWRPAADALTLAARVGMPAAGLLREAAAAIRRDERQALQERTARLGVLIVLPLGGCFLPAFAVLTVLPVVAVIARSVLAGT</sequence>
<name>A0ABW2ANG2_9MICO</name>
<evidence type="ECO:0000256" key="4">
    <source>
        <dbReference type="ARBA" id="ARBA00022989"/>
    </source>
</evidence>
<accession>A0ABW2ANG2</accession>
<evidence type="ECO:0000256" key="5">
    <source>
        <dbReference type="ARBA" id="ARBA00023136"/>
    </source>
</evidence>
<reference evidence="9" key="1">
    <citation type="journal article" date="2019" name="Int. J. Syst. Evol. Microbiol.">
        <title>The Global Catalogue of Microorganisms (GCM) 10K type strain sequencing project: providing services to taxonomists for standard genome sequencing and annotation.</title>
        <authorList>
            <consortium name="The Broad Institute Genomics Platform"/>
            <consortium name="The Broad Institute Genome Sequencing Center for Infectious Disease"/>
            <person name="Wu L."/>
            <person name="Ma J."/>
        </authorList>
    </citation>
    <scope>NUCLEOTIDE SEQUENCE [LARGE SCALE GENOMIC DNA]</scope>
    <source>
        <strain evidence="9">NBRC 106593</strain>
    </source>
</reference>
<dbReference type="InterPro" id="IPR018076">
    <property type="entry name" value="T2SS_GspF_dom"/>
</dbReference>
<feature type="domain" description="Type II secretion system protein GspF" evidence="7">
    <location>
        <begin position="75"/>
        <end position="194"/>
    </location>
</feature>
<keyword evidence="9" id="KW-1185">Reference proteome</keyword>
<proteinExistence type="predicted"/>
<organism evidence="8 9">
    <name type="scientific">Branchiibius cervicis</name>
    <dbReference type="NCBI Taxonomy" id="908252"/>
    <lineage>
        <taxon>Bacteria</taxon>
        <taxon>Bacillati</taxon>
        <taxon>Actinomycetota</taxon>
        <taxon>Actinomycetes</taxon>
        <taxon>Micrococcales</taxon>
        <taxon>Dermacoccaceae</taxon>
        <taxon>Branchiibius</taxon>
    </lineage>
</organism>
<evidence type="ECO:0000256" key="6">
    <source>
        <dbReference type="SAM" id="Phobius"/>
    </source>
</evidence>
<evidence type="ECO:0000256" key="3">
    <source>
        <dbReference type="ARBA" id="ARBA00022692"/>
    </source>
</evidence>
<comment type="caution">
    <text evidence="8">The sequence shown here is derived from an EMBL/GenBank/DDBJ whole genome shotgun (WGS) entry which is preliminary data.</text>
</comment>
<keyword evidence="4 6" id="KW-1133">Transmembrane helix</keyword>
<dbReference type="Pfam" id="PF00482">
    <property type="entry name" value="T2SSF"/>
    <property type="match status" value="1"/>
</dbReference>
<protein>
    <submittedName>
        <fullName evidence="8">Type II secretion system F family protein</fullName>
    </submittedName>
</protein>